<name>A0AA88F0E9_RHIRH</name>
<evidence type="ECO:0000313" key="3">
    <source>
        <dbReference type="Proteomes" id="UP000473658"/>
    </source>
</evidence>
<organism evidence="2 3">
    <name type="scientific">Rhizobium rhizogenes</name>
    <name type="common">Agrobacterium rhizogenes</name>
    <dbReference type="NCBI Taxonomy" id="359"/>
    <lineage>
        <taxon>Bacteria</taxon>
        <taxon>Pseudomonadati</taxon>
        <taxon>Pseudomonadota</taxon>
        <taxon>Alphaproteobacteria</taxon>
        <taxon>Hyphomicrobiales</taxon>
        <taxon>Rhizobiaceae</taxon>
        <taxon>Rhizobium/Agrobacterium group</taxon>
        <taxon>Rhizobium</taxon>
    </lineage>
</organism>
<accession>A0AA88F0E9</accession>
<feature type="region of interest" description="Disordered" evidence="1">
    <location>
        <begin position="1"/>
        <end position="29"/>
    </location>
</feature>
<reference evidence="2 3" key="1">
    <citation type="submission" date="2018-08" db="EMBL/GenBank/DDBJ databases">
        <title>Crown Gall in kiwifruit.</title>
        <authorList>
            <person name="Visnovsky S.B."/>
            <person name="Pitman A.R."/>
        </authorList>
    </citation>
    <scope>NUCLEOTIDE SEQUENCE [LARGE SCALE GENOMIC DNA]</scope>
    <source>
        <strain evidence="2 3">SBV_302_78_2</strain>
    </source>
</reference>
<dbReference type="EMBL" id="QRFF01000002">
    <property type="protein sequence ID" value="KAA3502576.1"/>
    <property type="molecule type" value="Genomic_DNA"/>
</dbReference>
<evidence type="ECO:0000256" key="1">
    <source>
        <dbReference type="SAM" id="MobiDB-lite"/>
    </source>
</evidence>
<feature type="compositionally biased region" description="Basic and acidic residues" evidence="1">
    <location>
        <begin position="14"/>
        <end position="25"/>
    </location>
</feature>
<gene>
    <name evidence="2" type="ORF">DXM27_06180</name>
</gene>
<comment type="caution">
    <text evidence="2">The sequence shown here is derived from an EMBL/GenBank/DDBJ whole genome shotgun (WGS) entry which is preliminary data.</text>
</comment>
<proteinExistence type="predicted"/>
<evidence type="ECO:0000313" key="2">
    <source>
        <dbReference type="EMBL" id="KAA3502576.1"/>
    </source>
</evidence>
<protein>
    <submittedName>
        <fullName evidence="2">Uncharacterized protein</fullName>
    </submittedName>
</protein>
<dbReference type="Proteomes" id="UP000473658">
    <property type="component" value="Unassembled WGS sequence"/>
</dbReference>
<sequence length="290" mass="30568">MGKKGGGNEAAQARADEQQRQDRIRQGTSRINSIFDGAMTGSGILDANVAYDPNATYYLADGSAWAPNTVKNYANAGEILGAGRAGTLDRHPILMSPEQQFAEAAKSGKLYSGVAKQSGFDDAYFDGRRQAYIDYANPQLEEQYGKAQKELTFALSRGGLLNSSVRAEKTGELQKLYDVNKQKIADEALSHATQARNSVEDARSNLISTLNATGDAEGAASSAITRASALSQPAAYSPLSQLFAEFSAGLGTQAALERANAYAGSGAGNSQIGRYSTGLFDNAGSVVVKK</sequence>
<dbReference type="AlphaFoldDB" id="A0AA88F0E9"/>
<dbReference type="RefSeq" id="WP_149898303.1">
    <property type="nucleotide sequence ID" value="NZ_QRFF01000002.1"/>
</dbReference>